<dbReference type="Proteomes" id="UP001170310">
    <property type="component" value="Unassembled WGS sequence"/>
</dbReference>
<feature type="non-terminal residue" evidence="1">
    <location>
        <position position="77"/>
    </location>
</feature>
<keyword evidence="2" id="KW-1185">Reference proteome</keyword>
<organism evidence="1 2">
    <name type="scientific">Staphylococcus pasteuri_A</name>
    <dbReference type="NCBI Taxonomy" id="3062664"/>
    <lineage>
        <taxon>Bacteria</taxon>
        <taxon>Bacillati</taxon>
        <taxon>Bacillota</taxon>
        <taxon>Bacilli</taxon>
        <taxon>Bacillales</taxon>
        <taxon>Staphylococcaceae</taxon>
        <taxon>Staphylococcus</taxon>
    </lineage>
</organism>
<sequence>LRELRPQNVFGHLEKVHSLTAQGRMFEARERLKELDNTFPENPVIISQLAEVSISLYEGEEALKLIERLQGKFPGRR</sequence>
<dbReference type="AlphaFoldDB" id="A0AAW7YYD2"/>
<dbReference type="SUPFAM" id="SSF48452">
    <property type="entry name" value="TPR-like"/>
    <property type="match status" value="1"/>
</dbReference>
<evidence type="ECO:0000313" key="2">
    <source>
        <dbReference type="Proteomes" id="UP001170310"/>
    </source>
</evidence>
<dbReference type="Gene3D" id="1.25.40.10">
    <property type="entry name" value="Tetratricopeptide repeat domain"/>
    <property type="match status" value="1"/>
</dbReference>
<dbReference type="Pfam" id="PF14559">
    <property type="entry name" value="TPR_19"/>
    <property type="match status" value="1"/>
</dbReference>
<dbReference type="InterPro" id="IPR011990">
    <property type="entry name" value="TPR-like_helical_dom_sf"/>
</dbReference>
<feature type="non-terminal residue" evidence="1">
    <location>
        <position position="1"/>
    </location>
</feature>
<reference evidence="1" key="1">
    <citation type="submission" date="2023-07" db="EMBL/GenBank/DDBJ databases">
        <title>Genome content predicts the carbon catabolic preferences of heterotrophic bacteria.</title>
        <authorList>
            <person name="Gralka M."/>
        </authorList>
    </citation>
    <scope>NUCLEOTIDE SEQUENCE</scope>
    <source>
        <strain evidence="1">E2R20</strain>
    </source>
</reference>
<evidence type="ECO:0000313" key="1">
    <source>
        <dbReference type="EMBL" id="MDO6575651.1"/>
    </source>
</evidence>
<accession>A0AAW7YYD2</accession>
<proteinExistence type="predicted"/>
<name>A0AAW7YYD2_9STAP</name>
<protein>
    <submittedName>
        <fullName evidence="1">Tetratricopeptide repeat protein</fullName>
    </submittedName>
</protein>
<comment type="caution">
    <text evidence="1">The sequence shown here is derived from an EMBL/GenBank/DDBJ whole genome shotgun (WGS) entry which is preliminary data.</text>
</comment>
<gene>
    <name evidence="1" type="ORF">Q4528_16200</name>
</gene>
<dbReference type="EMBL" id="JAUOQO010001018">
    <property type="protein sequence ID" value="MDO6575651.1"/>
    <property type="molecule type" value="Genomic_DNA"/>
</dbReference>